<feature type="domain" description="Mandelate racemase/muconate lactonizing enzyme C-terminal" evidence="2">
    <location>
        <begin position="138"/>
        <end position="243"/>
    </location>
</feature>
<dbReference type="SMART" id="SM00922">
    <property type="entry name" value="MR_MLE"/>
    <property type="match status" value="1"/>
</dbReference>
<dbReference type="InterPro" id="IPR013341">
    <property type="entry name" value="Mandelate_racemase_N_dom"/>
</dbReference>
<dbReference type="Pfam" id="PF02746">
    <property type="entry name" value="MR_MLE_N"/>
    <property type="match status" value="1"/>
</dbReference>
<evidence type="ECO:0000313" key="4">
    <source>
        <dbReference type="Proteomes" id="UP001596432"/>
    </source>
</evidence>
<dbReference type="GeneID" id="78822206"/>
<dbReference type="InterPro" id="IPR018110">
    <property type="entry name" value="Mandel_Rmase/mucon_lact_enz_CS"/>
</dbReference>
<dbReference type="PROSITE" id="PS00908">
    <property type="entry name" value="MR_MLE_1"/>
    <property type="match status" value="1"/>
</dbReference>
<dbReference type="InterPro" id="IPR036849">
    <property type="entry name" value="Enolase-like_C_sf"/>
</dbReference>
<dbReference type="SFLD" id="SFLDS00001">
    <property type="entry name" value="Enolase"/>
    <property type="match status" value="1"/>
</dbReference>
<dbReference type="Gene3D" id="3.30.390.10">
    <property type="entry name" value="Enolase-like, N-terminal domain"/>
    <property type="match status" value="1"/>
</dbReference>
<dbReference type="PROSITE" id="PS00909">
    <property type="entry name" value="MR_MLE_2"/>
    <property type="match status" value="1"/>
</dbReference>
<dbReference type="RefSeq" id="WP_274322956.1">
    <property type="nucleotide sequence ID" value="NZ_CP118158.1"/>
</dbReference>
<comment type="caution">
    <text evidence="3">The sequence shown here is derived from an EMBL/GenBank/DDBJ whole genome shotgun (WGS) entry which is preliminary data.</text>
</comment>
<name>A0ABD5Y381_9EURY</name>
<accession>A0ABD5Y381</accession>
<organism evidence="3 4">
    <name type="scientific">Halosimplex aquaticum</name>
    <dbReference type="NCBI Taxonomy" id="3026162"/>
    <lineage>
        <taxon>Archaea</taxon>
        <taxon>Methanobacteriati</taxon>
        <taxon>Methanobacteriota</taxon>
        <taxon>Stenosarchaea group</taxon>
        <taxon>Halobacteria</taxon>
        <taxon>Halobacteriales</taxon>
        <taxon>Haloarculaceae</taxon>
        <taxon>Halosimplex</taxon>
    </lineage>
</organism>
<dbReference type="AlphaFoldDB" id="A0ABD5Y381"/>
<dbReference type="Pfam" id="PF13378">
    <property type="entry name" value="MR_MLE_C"/>
    <property type="match status" value="1"/>
</dbReference>
<dbReference type="InterPro" id="IPR034593">
    <property type="entry name" value="DgoD-like"/>
</dbReference>
<dbReference type="GO" id="GO:0008869">
    <property type="term" value="F:galactonate dehydratase activity"/>
    <property type="evidence" value="ECO:0007669"/>
    <property type="project" value="UniProtKB-EC"/>
</dbReference>
<reference evidence="3 4" key="1">
    <citation type="journal article" date="2019" name="Int. J. Syst. Evol. Microbiol.">
        <title>The Global Catalogue of Microorganisms (GCM) 10K type strain sequencing project: providing services to taxonomists for standard genome sequencing and annotation.</title>
        <authorList>
            <consortium name="The Broad Institute Genomics Platform"/>
            <consortium name="The Broad Institute Genome Sequencing Center for Infectious Disease"/>
            <person name="Wu L."/>
            <person name="Ma J."/>
        </authorList>
    </citation>
    <scope>NUCLEOTIDE SEQUENCE [LARGE SCALE GENOMIC DNA]</scope>
    <source>
        <strain evidence="3 4">XZYJT29</strain>
    </source>
</reference>
<dbReference type="EC" id="4.2.1.6" evidence="3"/>
<keyword evidence="1 3" id="KW-0456">Lyase</keyword>
<sequence>MRITDYELYEVPPRWQFLKLETSDGAVGWGEPYSKWHYQGDAPSATPAAVDQMMEKYVLGEDPARIEDLWQAMYRSSFYRGGPIHMSAIAGIDQALWDLKGKRFGAPVYELLGGPARDRVRAYQHVSVPSVEEVDDPAAAAAREAEGHVADGFRALKLVPTPGLELVDSPASVDAASEVVGAVREAVGAEVDVAVDFHGRASKTMARQLAAALEPHDPMFVEEPVTPEHDHALPRIVESTRLPIATGERLYTRSDFRPLFEADAVDVVQPDVSNAGGITETKKIADMAETYDVSVAPHCPMGPLCTAASLQIDAAVPNALVQEQILHKVEGAFRYVENPGMFDVVDGFIDVPEGPGLGVEIDGATVEEWDGRDLSFTRPLGRRADGSVGER</sequence>
<protein>
    <submittedName>
        <fullName evidence="3">Galactonate dehydratase</fullName>
        <ecNumber evidence="3">4.2.1.6</ecNumber>
    </submittedName>
</protein>
<dbReference type="SFLD" id="SFLDG00179">
    <property type="entry name" value="mandelate_racemase"/>
    <property type="match status" value="1"/>
</dbReference>
<evidence type="ECO:0000313" key="3">
    <source>
        <dbReference type="EMBL" id="MFC7141878.1"/>
    </source>
</evidence>
<dbReference type="InterPro" id="IPR013342">
    <property type="entry name" value="Mandelate_racemase_C"/>
</dbReference>
<dbReference type="SUPFAM" id="SSF51604">
    <property type="entry name" value="Enolase C-terminal domain-like"/>
    <property type="match status" value="1"/>
</dbReference>
<dbReference type="Proteomes" id="UP001596432">
    <property type="component" value="Unassembled WGS sequence"/>
</dbReference>
<dbReference type="InterPro" id="IPR029017">
    <property type="entry name" value="Enolase-like_N"/>
</dbReference>
<dbReference type="InterPro" id="IPR029065">
    <property type="entry name" value="Enolase_C-like"/>
</dbReference>
<dbReference type="EMBL" id="JBHTAS010000001">
    <property type="protein sequence ID" value="MFC7141878.1"/>
    <property type="molecule type" value="Genomic_DNA"/>
</dbReference>
<dbReference type="PANTHER" id="PTHR48080:SF2">
    <property type="entry name" value="D-GALACTONATE DEHYDRATASE"/>
    <property type="match status" value="1"/>
</dbReference>
<dbReference type="NCBIfam" id="NF010624">
    <property type="entry name" value="PRK14017.1"/>
    <property type="match status" value="1"/>
</dbReference>
<dbReference type="SUPFAM" id="SSF54826">
    <property type="entry name" value="Enolase N-terminal domain-like"/>
    <property type="match status" value="1"/>
</dbReference>
<keyword evidence="4" id="KW-1185">Reference proteome</keyword>
<dbReference type="PANTHER" id="PTHR48080">
    <property type="entry name" value="D-GALACTONATE DEHYDRATASE-RELATED"/>
    <property type="match status" value="1"/>
</dbReference>
<proteinExistence type="predicted"/>
<gene>
    <name evidence="3" type="primary">dgoD</name>
    <name evidence="3" type="ORF">ACFQMA_18835</name>
</gene>
<evidence type="ECO:0000256" key="1">
    <source>
        <dbReference type="ARBA" id="ARBA00023239"/>
    </source>
</evidence>
<dbReference type="Gene3D" id="3.20.20.120">
    <property type="entry name" value="Enolase-like C-terminal domain"/>
    <property type="match status" value="1"/>
</dbReference>
<evidence type="ECO:0000259" key="2">
    <source>
        <dbReference type="SMART" id="SM00922"/>
    </source>
</evidence>